<proteinExistence type="predicted"/>
<dbReference type="InterPro" id="IPR036890">
    <property type="entry name" value="HATPase_C_sf"/>
</dbReference>
<reference evidence="4 5" key="1">
    <citation type="submission" date="2022-12" db="EMBL/GenBank/DDBJ databases">
        <title>Metagenome assembled genome from gulf of manar.</title>
        <authorList>
            <person name="Kohli P."/>
            <person name="Pk S."/>
            <person name="Venkata Ramana C."/>
            <person name="Sasikala C."/>
        </authorList>
    </citation>
    <scope>NUCLEOTIDE SEQUENCE [LARGE SCALE GENOMIC DNA]</scope>
    <source>
        <strain evidence="4">JB008</strain>
    </source>
</reference>
<dbReference type="InterPro" id="IPR051257">
    <property type="entry name" value="Diverse_CBS-Domain"/>
</dbReference>
<dbReference type="SUPFAM" id="SSF54631">
    <property type="entry name" value="CBS-domain pair"/>
    <property type="match status" value="1"/>
</dbReference>
<dbReference type="SUPFAM" id="SSF55874">
    <property type="entry name" value="ATPase domain of HSP90 chaperone/DNA topoisomerase II/histidine kinase"/>
    <property type="match status" value="1"/>
</dbReference>
<dbReference type="SMART" id="SM00116">
    <property type="entry name" value="CBS"/>
    <property type="match status" value="2"/>
</dbReference>
<dbReference type="Proteomes" id="UP001221217">
    <property type="component" value="Unassembled WGS sequence"/>
</dbReference>
<gene>
    <name evidence="4" type="ORF">PQJ61_07330</name>
</gene>
<dbReference type="AlphaFoldDB" id="A0AAJ1MK86"/>
<dbReference type="Gene3D" id="3.10.580.10">
    <property type="entry name" value="CBS-domain"/>
    <property type="match status" value="1"/>
</dbReference>
<name>A0AAJ1MK86_9SPIO</name>
<dbReference type="PANTHER" id="PTHR43080:SF2">
    <property type="entry name" value="CBS DOMAIN-CONTAINING PROTEIN"/>
    <property type="match status" value="1"/>
</dbReference>
<dbReference type="InterPro" id="IPR003594">
    <property type="entry name" value="HATPase_dom"/>
</dbReference>
<evidence type="ECO:0000259" key="3">
    <source>
        <dbReference type="PROSITE" id="PS51371"/>
    </source>
</evidence>
<dbReference type="EMBL" id="JAQQAL010000014">
    <property type="protein sequence ID" value="MDC7226561.1"/>
    <property type="molecule type" value="Genomic_DNA"/>
</dbReference>
<dbReference type="PANTHER" id="PTHR43080">
    <property type="entry name" value="CBS DOMAIN-CONTAINING PROTEIN CBSX3, MITOCHONDRIAL"/>
    <property type="match status" value="1"/>
</dbReference>
<accession>A0AAJ1MK86</accession>
<organism evidence="4 5">
    <name type="scientific">Candidatus Thalassospirochaeta sargassi</name>
    <dbReference type="NCBI Taxonomy" id="3119039"/>
    <lineage>
        <taxon>Bacteria</taxon>
        <taxon>Pseudomonadati</taxon>
        <taxon>Spirochaetota</taxon>
        <taxon>Spirochaetia</taxon>
        <taxon>Spirochaetales</taxon>
        <taxon>Spirochaetaceae</taxon>
        <taxon>Candidatus Thalassospirochaeta</taxon>
    </lineage>
</organism>
<evidence type="ECO:0000256" key="2">
    <source>
        <dbReference type="PROSITE-ProRule" id="PRU00703"/>
    </source>
</evidence>
<dbReference type="InterPro" id="IPR046342">
    <property type="entry name" value="CBS_dom_sf"/>
</dbReference>
<keyword evidence="1 2" id="KW-0129">CBS domain</keyword>
<evidence type="ECO:0000313" key="4">
    <source>
        <dbReference type="EMBL" id="MDC7226561.1"/>
    </source>
</evidence>
<evidence type="ECO:0000256" key="1">
    <source>
        <dbReference type="ARBA" id="ARBA00023122"/>
    </source>
</evidence>
<dbReference type="Gene3D" id="3.30.565.10">
    <property type="entry name" value="Histidine kinase-like ATPase, C-terminal domain"/>
    <property type="match status" value="1"/>
</dbReference>
<evidence type="ECO:0000313" key="5">
    <source>
        <dbReference type="Proteomes" id="UP001221217"/>
    </source>
</evidence>
<dbReference type="Pfam" id="PF00571">
    <property type="entry name" value="CBS"/>
    <property type="match status" value="2"/>
</dbReference>
<comment type="caution">
    <text evidence="4">The sequence shown here is derived from an EMBL/GenBank/DDBJ whole genome shotgun (WGS) entry which is preliminary data.</text>
</comment>
<dbReference type="Pfam" id="PF02518">
    <property type="entry name" value="HATPase_c"/>
    <property type="match status" value="1"/>
</dbReference>
<dbReference type="PROSITE" id="PS51371">
    <property type="entry name" value="CBS"/>
    <property type="match status" value="2"/>
</dbReference>
<protein>
    <submittedName>
        <fullName evidence="4">CBS domain-containing protein</fullName>
    </submittedName>
</protein>
<feature type="domain" description="CBS" evidence="3">
    <location>
        <begin position="92"/>
        <end position="150"/>
    </location>
</feature>
<dbReference type="InterPro" id="IPR000644">
    <property type="entry name" value="CBS_dom"/>
</dbReference>
<sequence length="311" mass="34908">MIKKLIPVYENQTPLVVLELIQGHKISEIMSTNVISVTPDITMRDVKKMMKDGGISGMPVVRQRRLIGIISVEDLLNALEDGLMDDSVEKHMSRNPVILEEQMPVSFAIDYFENYSYNRFPVLNENKELVGMLTGRDIIMHMVKVMNREIGRLEEIARYGHHTEIGNVIRRYAVVQNDFKNAGKASSEVKTLLQEHKVDRKVIRAVATAIYELEINQVVHSLGGEIVCRISDHYVEVLARDRGPGIEDIEKALSEGFSTATDWIRSMGFGAGMGLPNVKRVSDDFQIQSSTAGTEIKVTINLPVDNSAEKI</sequence>
<feature type="domain" description="CBS" evidence="3">
    <location>
        <begin position="30"/>
        <end position="87"/>
    </location>
</feature>